<dbReference type="Pfam" id="PF00201">
    <property type="entry name" value="UDPGT"/>
    <property type="match status" value="1"/>
</dbReference>
<dbReference type="PANTHER" id="PTHR48043:SF159">
    <property type="entry name" value="EG:EG0003.4 PROTEIN-RELATED"/>
    <property type="match status" value="1"/>
</dbReference>
<keyword evidence="2 4" id="KW-0328">Glycosyltransferase</keyword>
<gene>
    <name evidence="6" type="ORF">CHIRRI_LOCUS12619</name>
</gene>
<dbReference type="Proteomes" id="UP001153620">
    <property type="component" value="Chromosome 3"/>
</dbReference>
<keyword evidence="5" id="KW-0812">Transmembrane</keyword>
<protein>
    <recommendedName>
        <fullName evidence="8">Glucuronosyltransferase</fullName>
    </recommendedName>
</protein>
<evidence type="ECO:0000256" key="4">
    <source>
        <dbReference type="RuleBase" id="RU003718"/>
    </source>
</evidence>
<accession>A0A9N9S5P5</accession>
<feature type="transmembrane region" description="Helical" evidence="5">
    <location>
        <begin position="503"/>
        <end position="528"/>
    </location>
</feature>
<dbReference type="PROSITE" id="PS00375">
    <property type="entry name" value="UDPGT"/>
    <property type="match status" value="1"/>
</dbReference>
<dbReference type="EMBL" id="OU895879">
    <property type="protein sequence ID" value="CAG9809799.1"/>
    <property type="molecule type" value="Genomic_DNA"/>
</dbReference>
<keyword evidence="7" id="KW-1185">Reference proteome</keyword>
<dbReference type="CDD" id="cd03784">
    <property type="entry name" value="GT1_Gtf-like"/>
    <property type="match status" value="1"/>
</dbReference>
<keyword evidence="5" id="KW-0472">Membrane</keyword>
<dbReference type="InterPro" id="IPR050271">
    <property type="entry name" value="UDP-glycosyltransferase"/>
</dbReference>
<dbReference type="AlphaFoldDB" id="A0A9N9S5P5"/>
<evidence type="ECO:0000313" key="6">
    <source>
        <dbReference type="EMBL" id="CAG9809799.1"/>
    </source>
</evidence>
<evidence type="ECO:0000256" key="3">
    <source>
        <dbReference type="ARBA" id="ARBA00022679"/>
    </source>
</evidence>
<dbReference type="PANTHER" id="PTHR48043">
    <property type="entry name" value="EG:EG0003.4 PROTEIN-RELATED"/>
    <property type="match status" value="1"/>
</dbReference>
<dbReference type="OrthoDB" id="5835829at2759"/>
<reference evidence="6" key="1">
    <citation type="submission" date="2022-01" db="EMBL/GenBank/DDBJ databases">
        <authorList>
            <person name="King R."/>
        </authorList>
    </citation>
    <scope>NUCLEOTIDE SEQUENCE</scope>
</reference>
<organism evidence="6 7">
    <name type="scientific">Chironomus riparius</name>
    <dbReference type="NCBI Taxonomy" id="315576"/>
    <lineage>
        <taxon>Eukaryota</taxon>
        <taxon>Metazoa</taxon>
        <taxon>Ecdysozoa</taxon>
        <taxon>Arthropoda</taxon>
        <taxon>Hexapoda</taxon>
        <taxon>Insecta</taxon>
        <taxon>Pterygota</taxon>
        <taxon>Neoptera</taxon>
        <taxon>Endopterygota</taxon>
        <taxon>Diptera</taxon>
        <taxon>Nematocera</taxon>
        <taxon>Chironomoidea</taxon>
        <taxon>Chironomidae</taxon>
        <taxon>Chironominae</taxon>
        <taxon>Chironomus</taxon>
    </lineage>
</organism>
<evidence type="ECO:0000256" key="2">
    <source>
        <dbReference type="ARBA" id="ARBA00022676"/>
    </source>
</evidence>
<evidence type="ECO:0000256" key="1">
    <source>
        <dbReference type="ARBA" id="ARBA00009995"/>
    </source>
</evidence>
<dbReference type="GO" id="GO:0008194">
    <property type="term" value="F:UDP-glycosyltransferase activity"/>
    <property type="evidence" value="ECO:0007669"/>
    <property type="project" value="InterPro"/>
</dbReference>
<evidence type="ECO:0000313" key="7">
    <source>
        <dbReference type="Proteomes" id="UP001153620"/>
    </source>
</evidence>
<dbReference type="Gene3D" id="3.40.50.2000">
    <property type="entry name" value="Glycogen Phosphorylase B"/>
    <property type="match status" value="1"/>
</dbReference>
<evidence type="ECO:0008006" key="8">
    <source>
        <dbReference type="Google" id="ProtNLM"/>
    </source>
</evidence>
<reference evidence="6" key="2">
    <citation type="submission" date="2022-10" db="EMBL/GenBank/DDBJ databases">
        <authorList>
            <consortium name="ENA_rothamsted_submissions"/>
            <consortium name="culmorum"/>
            <person name="King R."/>
        </authorList>
    </citation>
    <scope>NUCLEOTIDE SEQUENCE</scope>
</reference>
<evidence type="ECO:0000256" key="5">
    <source>
        <dbReference type="SAM" id="Phobius"/>
    </source>
</evidence>
<dbReference type="FunFam" id="3.40.50.2000:FF:000021">
    <property type="entry name" value="UDP-glucuronosyltransferase"/>
    <property type="match status" value="1"/>
</dbReference>
<sequence>MTLSAMCTVHRFIIVLSGFISIISTTITNVESANILFLLPVASASHRLWNNVLIEGLEERGHNLTILTVEMERSRQNVTYICMRNIYESQDEFFNKENGNTRWNLKQKSPWTVIKENYQLGNYLSRKMFASKGFEQLLNYPKTFKFDAIIFDYSMGQSLLGFVDYFGNPPLISVSPHSHPLRLNAASSIQILPSYISHYSMLSTTKSLREGISERFMNAFIYHTFDWFYASHIYMKNENHRVWKVFGVKNEKLLNIDHLEYSDLVLINRNFAFDDIFPLPPNVIPIAAIQAQRINEIPNDDVITFIEHSEKPIILFTMGSSMLAEDLGYEIMHEIMNAFRELNDFSIICKCNEKFIRKSSRPQNVLFVEWMQQNEILRNPKLHLVITQGGMLTIQEAIWHAKPILGLPIQIDQHRNMNRAIELGFAESINVRNFTAIEIVIKVRMIIENPIYHVNVRKASELMKCQSPLKPKELAIFWIEQVLKHKGLRHLQSDARFFNFFKLYLIDIITIIVIIFLIYILLIQYHIIKGWLLWKQRRINEDKVMNETDKLKNE</sequence>
<keyword evidence="3 4" id="KW-0808">Transferase</keyword>
<proteinExistence type="inferred from homology"/>
<keyword evidence="5" id="KW-1133">Transmembrane helix</keyword>
<dbReference type="InterPro" id="IPR002213">
    <property type="entry name" value="UDP_glucos_trans"/>
</dbReference>
<dbReference type="SUPFAM" id="SSF53756">
    <property type="entry name" value="UDP-Glycosyltransferase/glycogen phosphorylase"/>
    <property type="match status" value="1"/>
</dbReference>
<comment type="similarity">
    <text evidence="1 4">Belongs to the UDP-glycosyltransferase family.</text>
</comment>
<dbReference type="InterPro" id="IPR035595">
    <property type="entry name" value="UDP_glycos_trans_CS"/>
</dbReference>
<name>A0A9N9S5P5_9DIPT</name>